<comment type="caution">
    <text evidence="3">The sequence shown here is derived from an EMBL/GenBank/DDBJ whole genome shotgun (WGS) entry which is preliminary data.</text>
</comment>
<feature type="domain" description="Type IX secretion system protein PorV" evidence="2">
    <location>
        <begin position="33"/>
        <end position="267"/>
    </location>
</feature>
<evidence type="ECO:0000313" key="3">
    <source>
        <dbReference type="EMBL" id="MBM3316920.1"/>
    </source>
</evidence>
<reference evidence="3" key="1">
    <citation type="submission" date="2019-03" db="EMBL/GenBank/DDBJ databases">
        <title>Lake Tanganyika Metagenome-Assembled Genomes (MAGs).</title>
        <authorList>
            <person name="Tran P."/>
        </authorList>
    </citation>
    <scope>NUCLEOTIDE SEQUENCE</scope>
    <source>
        <strain evidence="3">M_DeepCast_400m_m2_100</strain>
    </source>
</reference>
<feature type="signal peptide" evidence="1">
    <location>
        <begin position="1"/>
        <end position="27"/>
    </location>
</feature>
<dbReference type="SUPFAM" id="SSF56935">
    <property type="entry name" value="Porins"/>
    <property type="match status" value="1"/>
</dbReference>
<evidence type="ECO:0000259" key="2">
    <source>
        <dbReference type="Pfam" id="PF19572"/>
    </source>
</evidence>
<dbReference type="Proteomes" id="UP000748308">
    <property type="component" value="Unassembled WGS sequence"/>
</dbReference>
<sequence>MKTQMRWLGVALGLACLACWAAPPAEAQTYGGTGVLKIKPGGRATGMGQSGVALDQRAHSIWWNPAALAGLAGTELSSTVAKLVPDLADDVYYLNIAYASELGGWGGFGVDVMYLSYGKTEAVDNENISHGFFSSYEFVPAVGFGTRVHGGRPGSIIGDIDVGVSLKYILVDLAPEWAMAIVGVEKDGRADAFGVDLGFRMTGQLGVPYAVGFNVQNIGSELVFIEADQGDPLPRNLKAGIGVQAYQGEALGIVASFDVNKALITYPGRDELEGQPRFGWGEAKELLNAGVEFSIQSRLHFRAGYVYDPEGEIEAATFGAGLDVGFGNERVVRFDYSSVPQALDLERVSYLSVGVLFQ</sequence>
<organism evidence="3 4">
    <name type="scientific">Eiseniibacteriota bacterium</name>
    <dbReference type="NCBI Taxonomy" id="2212470"/>
    <lineage>
        <taxon>Bacteria</taxon>
        <taxon>Candidatus Eiseniibacteriota</taxon>
    </lineage>
</organism>
<keyword evidence="1" id="KW-0732">Signal</keyword>
<dbReference type="EMBL" id="VGIY01000056">
    <property type="protein sequence ID" value="MBM3316920.1"/>
    <property type="molecule type" value="Genomic_DNA"/>
</dbReference>
<evidence type="ECO:0000313" key="4">
    <source>
        <dbReference type="Proteomes" id="UP000748308"/>
    </source>
</evidence>
<gene>
    <name evidence="3" type="ORF">FJY75_03615</name>
</gene>
<dbReference type="AlphaFoldDB" id="A0A938BQ62"/>
<protein>
    <submittedName>
        <fullName evidence="3">PorV/PorQ family protein</fullName>
    </submittedName>
</protein>
<dbReference type="InterPro" id="IPR045741">
    <property type="entry name" value="PorV"/>
</dbReference>
<dbReference type="NCBIfam" id="NF033709">
    <property type="entry name" value="PorV_fam"/>
    <property type="match status" value="1"/>
</dbReference>
<name>A0A938BQ62_UNCEI</name>
<feature type="chain" id="PRO_5036859974" evidence="1">
    <location>
        <begin position="28"/>
        <end position="358"/>
    </location>
</feature>
<evidence type="ECO:0000256" key="1">
    <source>
        <dbReference type="SAM" id="SignalP"/>
    </source>
</evidence>
<accession>A0A938BQ62</accession>
<dbReference type="Gene3D" id="2.40.160.60">
    <property type="entry name" value="Outer membrane protein transport protein (OMPP1/FadL/TodX)"/>
    <property type="match status" value="1"/>
</dbReference>
<proteinExistence type="predicted"/>
<dbReference type="Pfam" id="PF19572">
    <property type="entry name" value="PorV"/>
    <property type="match status" value="1"/>
</dbReference>